<evidence type="ECO:0000313" key="2">
    <source>
        <dbReference type="Proteomes" id="UP000053105"/>
    </source>
</evidence>
<accession>A0A0M9A4G9</accession>
<dbReference type="AlphaFoldDB" id="A0A0M9A4G9"/>
<evidence type="ECO:0000313" key="1">
    <source>
        <dbReference type="EMBL" id="KOX75753.1"/>
    </source>
</evidence>
<dbReference type="EMBL" id="KQ435759">
    <property type="protein sequence ID" value="KOX75753.1"/>
    <property type="molecule type" value="Genomic_DNA"/>
</dbReference>
<proteinExistence type="predicted"/>
<gene>
    <name evidence="1" type="ORF">WN51_12080</name>
</gene>
<sequence>MGLNRMSTELKSLVTVTRAHASFPGSGTASAILRRPTLIPRNCTDNKRISENWDVAGAKKFDGDLRRELKIPYRIDD</sequence>
<name>A0A0M9A4G9_9HYME</name>
<dbReference type="Proteomes" id="UP000053105">
    <property type="component" value="Unassembled WGS sequence"/>
</dbReference>
<keyword evidence="2" id="KW-1185">Reference proteome</keyword>
<protein>
    <submittedName>
        <fullName evidence="1">Uncharacterized protein</fullName>
    </submittedName>
</protein>
<organism evidence="1 2">
    <name type="scientific">Melipona quadrifasciata</name>
    <dbReference type="NCBI Taxonomy" id="166423"/>
    <lineage>
        <taxon>Eukaryota</taxon>
        <taxon>Metazoa</taxon>
        <taxon>Ecdysozoa</taxon>
        <taxon>Arthropoda</taxon>
        <taxon>Hexapoda</taxon>
        <taxon>Insecta</taxon>
        <taxon>Pterygota</taxon>
        <taxon>Neoptera</taxon>
        <taxon>Endopterygota</taxon>
        <taxon>Hymenoptera</taxon>
        <taxon>Apocrita</taxon>
        <taxon>Aculeata</taxon>
        <taxon>Apoidea</taxon>
        <taxon>Anthophila</taxon>
        <taxon>Apidae</taxon>
        <taxon>Melipona</taxon>
    </lineage>
</organism>
<reference evidence="1 2" key="1">
    <citation type="submission" date="2015-07" db="EMBL/GenBank/DDBJ databases">
        <title>The genome of Melipona quadrifasciata.</title>
        <authorList>
            <person name="Pan H."/>
            <person name="Kapheim K."/>
        </authorList>
    </citation>
    <scope>NUCLEOTIDE SEQUENCE [LARGE SCALE GENOMIC DNA]</scope>
    <source>
        <strain evidence="1">0111107301</strain>
        <tissue evidence="1">Whole body</tissue>
    </source>
</reference>